<evidence type="ECO:0000313" key="8">
    <source>
        <dbReference type="EMBL" id="GAA2610563.1"/>
    </source>
</evidence>
<dbReference type="EMBL" id="BAAATD010000007">
    <property type="protein sequence ID" value="GAA2610563.1"/>
    <property type="molecule type" value="Genomic_DNA"/>
</dbReference>
<dbReference type="InterPro" id="IPR032808">
    <property type="entry name" value="DoxX"/>
</dbReference>
<keyword evidence="9" id="KW-1185">Reference proteome</keyword>
<feature type="transmembrane region" description="Helical" evidence="7">
    <location>
        <begin position="108"/>
        <end position="127"/>
    </location>
</feature>
<keyword evidence="6 7" id="KW-0472">Membrane</keyword>
<evidence type="ECO:0000256" key="5">
    <source>
        <dbReference type="ARBA" id="ARBA00022989"/>
    </source>
</evidence>
<accession>A0ABP6CBJ2</accession>
<dbReference type="InterPro" id="IPR051907">
    <property type="entry name" value="DoxX-like_oxidoreductase"/>
</dbReference>
<comment type="caution">
    <text evidence="8">The sequence shown here is derived from an EMBL/GenBank/DDBJ whole genome shotgun (WGS) entry which is preliminary data.</text>
</comment>
<sequence>MLPARRYPVLPDVGLLIGRLALGAIFIAHGWQKLTDTGHAAVTKMFDGIGIPLPSVAAAFATWVELLGGIALVLGVLVPLAGLLLAIDMAGAFWYVHMDKGFFADKGGYEFVMILGATALALALTGAGRFSLDGMLFDRGAREREPARV</sequence>
<keyword evidence="5 7" id="KW-1133">Transmembrane helix</keyword>
<dbReference type="Pfam" id="PF07681">
    <property type="entry name" value="DoxX"/>
    <property type="match status" value="1"/>
</dbReference>
<comment type="similarity">
    <text evidence="2">Belongs to the DoxX family.</text>
</comment>
<evidence type="ECO:0000256" key="7">
    <source>
        <dbReference type="SAM" id="Phobius"/>
    </source>
</evidence>
<evidence type="ECO:0000256" key="1">
    <source>
        <dbReference type="ARBA" id="ARBA00004651"/>
    </source>
</evidence>
<reference evidence="9" key="1">
    <citation type="journal article" date="2019" name="Int. J. Syst. Evol. Microbiol.">
        <title>The Global Catalogue of Microorganisms (GCM) 10K type strain sequencing project: providing services to taxonomists for standard genome sequencing and annotation.</title>
        <authorList>
            <consortium name="The Broad Institute Genomics Platform"/>
            <consortium name="The Broad Institute Genome Sequencing Center for Infectious Disease"/>
            <person name="Wu L."/>
            <person name="Ma J."/>
        </authorList>
    </citation>
    <scope>NUCLEOTIDE SEQUENCE [LARGE SCALE GENOMIC DNA]</scope>
    <source>
        <strain evidence="9">JCM 6833</strain>
    </source>
</reference>
<comment type="subcellular location">
    <subcellularLocation>
        <location evidence="1">Cell membrane</location>
        <topology evidence="1">Multi-pass membrane protein</topology>
    </subcellularLocation>
</comment>
<proteinExistence type="inferred from homology"/>
<name>A0ABP6CBJ2_9ACTN</name>
<feature type="transmembrane region" description="Helical" evidence="7">
    <location>
        <begin position="70"/>
        <end position="96"/>
    </location>
</feature>
<evidence type="ECO:0000256" key="3">
    <source>
        <dbReference type="ARBA" id="ARBA00022475"/>
    </source>
</evidence>
<evidence type="ECO:0000256" key="2">
    <source>
        <dbReference type="ARBA" id="ARBA00006679"/>
    </source>
</evidence>
<evidence type="ECO:0000256" key="6">
    <source>
        <dbReference type="ARBA" id="ARBA00023136"/>
    </source>
</evidence>
<gene>
    <name evidence="8" type="ORF">GCM10010411_51200</name>
</gene>
<evidence type="ECO:0000256" key="4">
    <source>
        <dbReference type="ARBA" id="ARBA00022692"/>
    </source>
</evidence>
<evidence type="ECO:0000313" key="9">
    <source>
        <dbReference type="Proteomes" id="UP001501509"/>
    </source>
</evidence>
<dbReference type="PANTHER" id="PTHR33452">
    <property type="entry name" value="OXIDOREDUCTASE CATD-RELATED"/>
    <property type="match status" value="1"/>
</dbReference>
<protein>
    <submittedName>
        <fullName evidence="8">DoxX family protein</fullName>
    </submittedName>
</protein>
<feature type="transmembrane region" description="Helical" evidence="7">
    <location>
        <begin position="13"/>
        <end position="31"/>
    </location>
</feature>
<keyword evidence="4 7" id="KW-0812">Transmembrane</keyword>
<keyword evidence="3" id="KW-1003">Cell membrane</keyword>
<dbReference type="Proteomes" id="UP001501509">
    <property type="component" value="Unassembled WGS sequence"/>
</dbReference>
<organism evidence="8 9">
    <name type="scientific">Actinomadura fulvescens</name>
    <dbReference type="NCBI Taxonomy" id="46160"/>
    <lineage>
        <taxon>Bacteria</taxon>
        <taxon>Bacillati</taxon>
        <taxon>Actinomycetota</taxon>
        <taxon>Actinomycetes</taxon>
        <taxon>Streptosporangiales</taxon>
        <taxon>Thermomonosporaceae</taxon>
        <taxon>Actinomadura</taxon>
    </lineage>
</organism>
<dbReference type="PANTHER" id="PTHR33452:SF1">
    <property type="entry name" value="INNER MEMBRANE PROTEIN YPHA-RELATED"/>
    <property type="match status" value="1"/>
</dbReference>
<dbReference type="RefSeq" id="WP_344544800.1">
    <property type="nucleotide sequence ID" value="NZ_BAAATD010000007.1"/>
</dbReference>
<feature type="transmembrane region" description="Helical" evidence="7">
    <location>
        <begin position="43"/>
        <end position="64"/>
    </location>
</feature>